<reference evidence="3 4" key="1">
    <citation type="submission" date="2016-10" db="EMBL/GenBank/DDBJ databases">
        <authorList>
            <person name="de Groot N.N."/>
        </authorList>
    </citation>
    <scope>NUCLEOTIDE SEQUENCE [LARGE SCALE GENOMIC DNA]</scope>
    <source>
        <strain evidence="3 4">CGMCC 4.2022</strain>
    </source>
</reference>
<dbReference type="PROSITE" id="PS50995">
    <property type="entry name" value="HTH_MARR_2"/>
    <property type="match status" value="1"/>
</dbReference>
<evidence type="ECO:0000256" key="1">
    <source>
        <dbReference type="SAM" id="MobiDB-lite"/>
    </source>
</evidence>
<dbReference type="InterPro" id="IPR036390">
    <property type="entry name" value="WH_DNA-bd_sf"/>
</dbReference>
<dbReference type="Gene3D" id="1.10.10.10">
    <property type="entry name" value="Winged helix-like DNA-binding domain superfamily/Winged helix DNA-binding domain"/>
    <property type="match status" value="1"/>
</dbReference>
<keyword evidence="4" id="KW-1185">Reference proteome</keyword>
<name>A0A1H0BK58_9ACTN</name>
<feature type="region of interest" description="Disordered" evidence="1">
    <location>
        <begin position="83"/>
        <end position="112"/>
    </location>
</feature>
<dbReference type="SUPFAM" id="SSF46785">
    <property type="entry name" value="Winged helix' DNA-binding domain"/>
    <property type="match status" value="1"/>
</dbReference>
<dbReference type="InterPro" id="IPR036388">
    <property type="entry name" value="WH-like_DNA-bd_sf"/>
</dbReference>
<protein>
    <submittedName>
        <fullName evidence="3">DNA-binding transcriptional regulator, MarR family</fullName>
    </submittedName>
</protein>
<accession>A0A1H0BK58</accession>
<proteinExistence type="predicted"/>
<feature type="compositionally biased region" description="Basic and acidic residues" evidence="1">
    <location>
        <begin position="83"/>
        <end position="98"/>
    </location>
</feature>
<dbReference type="PANTHER" id="PTHR39515">
    <property type="entry name" value="CONSERVED PROTEIN"/>
    <property type="match status" value="1"/>
</dbReference>
<dbReference type="RefSeq" id="WP_093783997.1">
    <property type="nucleotide sequence ID" value="NZ_FNIE01000004.1"/>
</dbReference>
<dbReference type="Pfam" id="PF01047">
    <property type="entry name" value="MarR"/>
    <property type="match status" value="1"/>
</dbReference>
<dbReference type="InterPro" id="IPR000835">
    <property type="entry name" value="HTH_MarR-typ"/>
</dbReference>
<dbReference type="OrthoDB" id="5148120at2"/>
<dbReference type="STRING" id="310781.SAMN05216259_104212"/>
<evidence type="ECO:0000313" key="3">
    <source>
        <dbReference type="EMBL" id="SDN45935.1"/>
    </source>
</evidence>
<sequence length="152" mass="16075">MTGDTKSDPPSAEIRATATKLRISIGAFRRRVQETLAAGDVTNPQLTVLSRLDRFGPASTAELARREQITPQAMGATVAALEKRGMVERSPDPEDGRRSILKPTPAGRDALGSGRSAIVDKVAHALAASFTEEEIATLDSAAALIERLAGQL</sequence>
<dbReference type="EMBL" id="FNIE01000004">
    <property type="protein sequence ID" value="SDN45935.1"/>
    <property type="molecule type" value="Genomic_DNA"/>
</dbReference>
<feature type="domain" description="HTH marR-type" evidence="2">
    <location>
        <begin position="7"/>
        <end position="150"/>
    </location>
</feature>
<dbReference type="InterPro" id="IPR052526">
    <property type="entry name" value="HTH-type_Bedaq_tolerance"/>
</dbReference>
<organism evidence="3 4">
    <name type="scientific">Actinacidiphila guanduensis</name>
    <dbReference type="NCBI Taxonomy" id="310781"/>
    <lineage>
        <taxon>Bacteria</taxon>
        <taxon>Bacillati</taxon>
        <taxon>Actinomycetota</taxon>
        <taxon>Actinomycetes</taxon>
        <taxon>Kitasatosporales</taxon>
        <taxon>Streptomycetaceae</taxon>
        <taxon>Actinacidiphila</taxon>
    </lineage>
</organism>
<dbReference type="Proteomes" id="UP000199341">
    <property type="component" value="Unassembled WGS sequence"/>
</dbReference>
<dbReference type="GO" id="GO:0003677">
    <property type="term" value="F:DNA binding"/>
    <property type="evidence" value="ECO:0007669"/>
    <property type="project" value="UniProtKB-KW"/>
</dbReference>
<dbReference type="GO" id="GO:0003700">
    <property type="term" value="F:DNA-binding transcription factor activity"/>
    <property type="evidence" value="ECO:0007669"/>
    <property type="project" value="InterPro"/>
</dbReference>
<keyword evidence="3" id="KW-0238">DNA-binding</keyword>
<dbReference type="SMART" id="SM00347">
    <property type="entry name" value="HTH_MARR"/>
    <property type="match status" value="1"/>
</dbReference>
<evidence type="ECO:0000259" key="2">
    <source>
        <dbReference type="PROSITE" id="PS50995"/>
    </source>
</evidence>
<dbReference type="AlphaFoldDB" id="A0A1H0BK58"/>
<dbReference type="PANTHER" id="PTHR39515:SF2">
    <property type="entry name" value="HTH-TYPE TRANSCRIPTIONAL REGULATOR RV0880"/>
    <property type="match status" value="1"/>
</dbReference>
<gene>
    <name evidence="3" type="ORF">SAMN05216259_104212</name>
</gene>
<evidence type="ECO:0000313" key="4">
    <source>
        <dbReference type="Proteomes" id="UP000199341"/>
    </source>
</evidence>